<gene>
    <name evidence="1" type="ORF">Q8A67_021477</name>
</gene>
<proteinExistence type="predicted"/>
<dbReference type="Proteomes" id="UP001187343">
    <property type="component" value="Unassembled WGS sequence"/>
</dbReference>
<protein>
    <submittedName>
        <fullName evidence="1">Uncharacterized protein</fullName>
    </submittedName>
</protein>
<accession>A0AA88P9V9</accession>
<evidence type="ECO:0000313" key="2">
    <source>
        <dbReference type="Proteomes" id="UP001187343"/>
    </source>
</evidence>
<keyword evidence="2" id="KW-1185">Reference proteome</keyword>
<name>A0AA88P9V9_9TELE</name>
<dbReference type="AlphaFoldDB" id="A0AA88P9V9"/>
<dbReference type="EMBL" id="JAUYZG010000021">
    <property type="protein sequence ID" value="KAK2874324.1"/>
    <property type="molecule type" value="Genomic_DNA"/>
</dbReference>
<reference evidence="1" key="1">
    <citation type="submission" date="2023-08" db="EMBL/GenBank/DDBJ databases">
        <title>Chromosome-level Genome Assembly of mud carp (Cirrhinus molitorella).</title>
        <authorList>
            <person name="Liu H."/>
        </authorList>
    </citation>
    <scope>NUCLEOTIDE SEQUENCE</scope>
    <source>
        <strain evidence="1">Prfri</strain>
        <tissue evidence="1">Muscle</tissue>
    </source>
</reference>
<comment type="caution">
    <text evidence="1">The sequence shown here is derived from an EMBL/GenBank/DDBJ whole genome shotgun (WGS) entry which is preliminary data.</text>
</comment>
<sequence>MHTNNSRLHSFIFTTSVNKEERIPLRTPRCAASGCRLNRFYSGSCMLIQCGNCWHNWRKRSSHVVIVLRAVLCLSDSQCRLSDCLGHCHNSLASERRCETE</sequence>
<evidence type="ECO:0000313" key="1">
    <source>
        <dbReference type="EMBL" id="KAK2874324.1"/>
    </source>
</evidence>
<organism evidence="1 2">
    <name type="scientific">Cirrhinus molitorella</name>
    <name type="common">mud carp</name>
    <dbReference type="NCBI Taxonomy" id="172907"/>
    <lineage>
        <taxon>Eukaryota</taxon>
        <taxon>Metazoa</taxon>
        <taxon>Chordata</taxon>
        <taxon>Craniata</taxon>
        <taxon>Vertebrata</taxon>
        <taxon>Euteleostomi</taxon>
        <taxon>Actinopterygii</taxon>
        <taxon>Neopterygii</taxon>
        <taxon>Teleostei</taxon>
        <taxon>Ostariophysi</taxon>
        <taxon>Cypriniformes</taxon>
        <taxon>Cyprinidae</taxon>
        <taxon>Labeoninae</taxon>
        <taxon>Labeonini</taxon>
        <taxon>Cirrhinus</taxon>
    </lineage>
</organism>